<feature type="signal peptide" evidence="1">
    <location>
        <begin position="1"/>
        <end position="25"/>
    </location>
</feature>
<evidence type="ECO:0000313" key="3">
    <source>
        <dbReference type="Proteomes" id="UP000037035"/>
    </source>
</evidence>
<comment type="caution">
    <text evidence="2">The sequence shown here is derived from an EMBL/GenBank/DDBJ whole genome shotgun (WGS) entry which is preliminary data.</text>
</comment>
<accession>A0A0L6VER8</accession>
<dbReference type="Proteomes" id="UP000037035">
    <property type="component" value="Unassembled WGS sequence"/>
</dbReference>
<feature type="chain" id="PRO_5005568527" evidence="1">
    <location>
        <begin position="26"/>
        <end position="351"/>
    </location>
</feature>
<proteinExistence type="predicted"/>
<keyword evidence="3" id="KW-1185">Reference proteome</keyword>
<keyword evidence="1" id="KW-0732">Signal</keyword>
<dbReference type="VEuPathDB" id="FungiDB:VP01_177g3"/>
<sequence>MVHFLFGWTWVKMGFWFSSSRYAHNFPICWNMYQHVFMLFNVNMVNTSCNVPRQTHSMALDTKSQELSPGMWAQMVSSLVTSDSLDWLVQELIFKTFVLSYLKIIERLKLRSILTRLKNRVNGLLFRSSLSHPTCDMLSTHHLQFNFKFNIMLYSNPHLPKSSVIDPFSQVRLLIDEELILRSGLGSASHQNHILSLMRPAQAKKKSILIHSLLRKMGHKVFQDRLGCPKGLTSLWNFSIVVIMISITDLSSRPTHQLNGYLYQNSSHCKWSWCTFLVEIKTNLIGEYPSLTPIPNTPFLPLFAHCNPERDCAEDGDNPPVGETPSKSQITKLSPLYAQVPGGLCIFPGQH</sequence>
<dbReference type="AlphaFoldDB" id="A0A0L6VER8"/>
<evidence type="ECO:0000256" key="1">
    <source>
        <dbReference type="SAM" id="SignalP"/>
    </source>
</evidence>
<name>A0A0L6VER8_9BASI</name>
<reference evidence="2 3" key="1">
    <citation type="submission" date="2015-08" db="EMBL/GenBank/DDBJ databases">
        <title>Next Generation Sequencing and Analysis of the Genome of Puccinia sorghi L Schw, the Causal Agent of Maize Common Rust.</title>
        <authorList>
            <person name="Rochi L."/>
            <person name="Burguener G."/>
            <person name="Darino M."/>
            <person name="Turjanski A."/>
            <person name="Kreff E."/>
            <person name="Dieguez M.J."/>
            <person name="Sacco F."/>
        </authorList>
    </citation>
    <scope>NUCLEOTIDE SEQUENCE [LARGE SCALE GENOMIC DNA]</scope>
    <source>
        <strain evidence="2 3">RO10H11247</strain>
    </source>
</reference>
<protein>
    <submittedName>
        <fullName evidence="2">Putative signal peptide protein</fullName>
    </submittedName>
</protein>
<evidence type="ECO:0000313" key="2">
    <source>
        <dbReference type="EMBL" id="KNZ59224.1"/>
    </source>
</evidence>
<gene>
    <name evidence="2" type="ORF">VP01_177g3</name>
</gene>
<dbReference type="EMBL" id="LAVV01006592">
    <property type="protein sequence ID" value="KNZ59224.1"/>
    <property type="molecule type" value="Genomic_DNA"/>
</dbReference>
<organism evidence="2 3">
    <name type="scientific">Puccinia sorghi</name>
    <dbReference type="NCBI Taxonomy" id="27349"/>
    <lineage>
        <taxon>Eukaryota</taxon>
        <taxon>Fungi</taxon>
        <taxon>Dikarya</taxon>
        <taxon>Basidiomycota</taxon>
        <taxon>Pucciniomycotina</taxon>
        <taxon>Pucciniomycetes</taxon>
        <taxon>Pucciniales</taxon>
        <taxon>Pucciniaceae</taxon>
        <taxon>Puccinia</taxon>
    </lineage>
</organism>